<dbReference type="PANTHER" id="PTHR21262:SF31">
    <property type="entry name" value="GTP PYROPHOSPHOKINASE"/>
    <property type="match status" value="1"/>
</dbReference>
<sequence>RCRGAKVNGKLISLSNNLQTGDSVEVLTSKRGGPSRDWLNPSLEMVKSQRARSKIRQWFRRRNRELNVSHGRLLLERELRRLGIEGISYERIAHDLGYSQVDDLLAAIGCGDVHLGKIVAQVVEEDEQGLDIVTEVEEVLPTEFAGDEVSILGLSGLLVRLGRCCNPAPGDPIIGYITRGRGATIHHQGCPNVLRIKDRERLVQVSWGHAKQTYPVSVRIQAYDREGLMRDVSTLVSNEGISMSSVHLSTKDSLAIFDLVMLITDIKQLSRVLNRLEALPN</sequence>
<gene>
    <name evidence="2" type="ORF">S01H1_26966</name>
</gene>
<evidence type="ECO:0000259" key="1">
    <source>
        <dbReference type="PROSITE" id="PS51671"/>
    </source>
</evidence>
<feature type="domain" description="ACT" evidence="1">
    <location>
        <begin position="217"/>
        <end position="281"/>
    </location>
</feature>
<protein>
    <recommendedName>
        <fullName evidence="1">ACT domain-containing protein</fullName>
    </recommendedName>
</protein>
<feature type="non-terminal residue" evidence="2">
    <location>
        <position position="281"/>
    </location>
</feature>
<name>X0T0R7_9ZZZZ</name>
<dbReference type="GO" id="GO:0005886">
    <property type="term" value="C:plasma membrane"/>
    <property type="evidence" value="ECO:0007669"/>
    <property type="project" value="TreeGrafter"/>
</dbReference>
<feature type="non-terminal residue" evidence="2">
    <location>
        <position position="1"/>
    </location>
</feature>
<evidence type="ECO:0000313" key="2">
    <source>
        <dbReference type="EMBL" id="GAF86854.1"/>
    </source>
</evidence>
<dbReference type="PROSITE" id="PS51671">
    <property type="entry name" value="ACT"/>
    <property type="match status" value="1"/>
</dbReference>
<dbReference type="GO" id="GO:0008728">
    <property type="term" value="F:GTP diphosphokinase activity"/>
    <property type="evidence" value="ECO:0007669"/>
    <property type="project" value="TreeGrafter"/>
</dbReference>
<dbReference type="CDD" id="cd04876">
    <property type="entry name" value="ACT_RelA-SpoT"/>
    <property type="match status" value="1"/>
</dbReference>
<organism evidence="2">
    <name type="scientific">marine sediment metagenome</name>
    <dbReference type="NCBI Taxonomy" id="412755"/>
    <lineage>
        <taxon>unclassified sequences</taxon>
        <taxon>metagenomes</taxon>
        <taxon>ecological metagenomes</taxon>
    </lineage>
</organism>
<dbReference type="InterPro" id="IPR002912">
    <property type="entry name" value="ACT_dom"/>
</dbReference>
<dbReference type="Pfam" id="PF13291">
    <property type="entry name" value="ACT_4"/>
    <property type="match status" value="1"/>
</dbReference>
<dbReference type="Gene3D" id="3.10.20.30">
    <property type="match status" value="1"/>
</dbReference>
<dbReference type="AlphaFoldDB" id="X0T0R7"/>
<dbReference type="InterPro" id="IPR045865">
    <property type="entry name" value="ACT-like_dom_sf"/>
</dbReference>
<dbReference type="GO" id="GO:0008893">
    <property type="term" value="F:guanosine-3',5'-bis(diphosphate) 3'-diphosphatase activity"/>
    <property type="evidence" value="ECO:0007669"/>
    <property type="project" value="TreeGrafter"/>
</dbReference>
<accession>X0T0R7</accession>
<reference evidence="2" key="1">
    <citation type="journal article" date="2014" name="Front. Microbiol.">
        <title>High frequency of phylogenetically diverse reductive dehalogenase-homologous genes in deep subseafloor sedimentary metagenomes.</title>
        <authorList>
            <person name="Kawai M."/>
            <person name="Futagami T."/>
            <person name="Toyoda A."/>
            <person name="Takaki Y."/>
            <person name="Nishi S."/>
            <person name="Hori S."/>
            <person name="Arai W."/>
            <person name="Tsubouchi T."/>
            <person name="Morono Y."/>
            <person name="Uchiyama I."/>
            <person name="Ito T."/>
            <person name="Fujiyama A."/>
            <person name="Inagaki F."/>
            <person name="Takami H."/>
        </authorList>
    </citation>
    <scope>NUCLEOTIDE SEQUENCE</scope>
    <source>
        <strain evidence="2">Expedition CK06-06</strain>
    </source>
</reference>
<dbReference type="GO" id="GO:0015969">
    <property type="term" value="P:guanosine tetraphosphate metabolic process"/>
    <property type="evidence" value="ECO:0007669"/>
    <property type="project" value="TreeGrafter"/>
</dbReference>
<comment type="caution">
    <text evidence="2">The sequence shown here is derived from an EMBL/GenBank/DDBJ whole genome shotgun (WGS) entry which is preliminary data.</text>
</comment>
<dbReference type="EMBL" id="BARS01016382">
    <property type="protein sequence ID" value="GAF86854.1"/>
    <property type="molecule type" value="Genomic_DNA"/>
</dbReference>
<dbReference type="SUPFAM" id="SSF55021">
    <property type="entry name" value="ACT-like"/>
    <property type="match status" value="1"/>
</dbReference>
<proteinExistence type="predicted"/>
<dbReference type="InterPro" id="IPR045600">
    <property type="entry name" value="RelA/SpoT_AH_RIS"/>
</dbReference>
<dbReference type="Pfam" id="PF19296">
    <property type="entry name" value="RelA_AH_RIS"/>
    <property type="match status" value="1"/>
</dbReference>
<dbReference type="InterPro" id="IPR012675">
    <property type="entry name" value="Beta-grasp_dom_sf"/>
</dbReference>
<dbReference type="GO" id="GO:0042594">
    <property type="term" value="P:response to starvation"/>
    <property type="evidence" value="ECO:0007669"/>
    <property type="project" value="TreeGrafter"/>
</dbReference>
<dbReference type="Gene3D" id="3.30.70.260">
    <property type="match status" value="1"/>
</dbReference>
<dbReference type="PANTHER" id="PTHR21262">
    <property type="entry name" value="GUANOSINE-3',5'-BIS DIPHOSPHATE 3'-PYROPHOSPHOHYDROLASE"/>
    <property type="match status" value="1"/>
</dbReference>